<name>A0A5C4QRC6_9ACTN</name>
<organism evidence="4 5">
    <name type="scientific">Micromonospora orduensis</name>
    <dbReference type="NCBI Taxonomy" id="1420891"/>
    <lineage>
        <taxon>Bacteria</taxon>
        <taxon>Bacillati</taxon>
        <taxon>Actinomycetota</taxon>
        <taxon>Actinomycetes</taxon>
        <taxon>Micromonosporales</taxon>
        <taxon>Micromonosporaceae</taxon>
        <taxon>Micromonospora</taxon>
    </lineage>
</organism>
<evidence type="ECO:0000313" key="4">
    <source>
        <dbReference type="EMBL" id="TNH26940.1"/>
    </source>
</evidence>
<dbReference type="InterPro" id="IPR000644">
    <property type="entry name" value="CBS_dom"/>
</dbReference>
<dbReference type="Pfam" id="PF18755">
    <property type="entry name" value="RAMA"/>
    <property type="match status" value="1"/>
</dbReference>
<sequence length="481" mass="53606">MTETNGMHAVEVATSNGTSQPRRKHLLNGRRVRISDLIDAGRLKPGEELFFYQRIGEAPHQAVVTDRGRLRLPDGREFSTPSRAGATVAKRRAVAGWSAWQVGRNGPTLHRLRLELLQDVAKEVSTDRETSEDEAEAVRHRFATLEGARAAAEAGQPRSFTVREFIGLWGLEDRDRMATAQVEADLANHGLTTSPDFRAVSLDRIIRVVTPPEQEESEDANDGAGDTVEANADELSEESVDIGLTLENLFPHRMSLVSVAPSATFEEAITAMQINDYSQVAVLANSHQLHGSVSWESIAAAKHRNPGASFSDAIDRRARDRVFDYDTRLLDVLGTLQQHGFIFVRDDQRKISGIVTAADVVRKYDETATPFFLIGEIDQELRHLIVNTFDEETVRQACVAARLTFKSMDSMSIGQYQAVLNNAACWGQLGWPLDRALFIARLDELRQVRNNVMHFNPDPVRPTEVAKLRNFLSLIRLYIGS</sequence>
<dbReference type="AlphaFoldDB" id="A0A5C4QRC6"/>
<dbReference type="SUPFAM" id="SSF54631">
    <property type="entry name" value="CBS-domain pair"/>
    <property type="match status" value="1"/>
</dbReference>
<feature type="region of interest" description="Disordered" evidence="2">
    <location>
        <begin position="1"/>
        <end position="22"/>
    </location>
</feature>
<feature type="domain" description="CBS" evidence="3">
    <location>
        <begin position="251"/>
        <end position="309"/>
    </location>
</feature>
<keyword evidence="5" id="KW-1185">Reference proteome</keyword>
<dbReference type="Pfam" id="PF00571">
    <property type="entry name" value="CBS"/>
    <property type="match status" value="2"/>
</dbReference>
<dbReference type="InterPro" id="IPR040843">
    <property type="entry name" value="RAMA"/>
</dbReference>
<dbReference type="Proteomes" id="UP000306145">
    <property type="component" value="Unassembled WGS sequence"/>
</dbReference>
<dbReference type="InterPro" id="IPR046342">
    <property type="entry name" value="CBS_dom_sf"/>
</dbReference>
<proteinExistence type="predicted"/>
<dbReference type="PROSITE" id="PS51371">
    <property type="entry name" value="CBS"/>
    <property type="match status" value="1"/>
</dbReference>
<dbReference type="OrthoDB" id="291940at2"/>
<evidence type="ECO:0000313" key="5">
    <source>
        <dbReference type="Proteomes" id="UP000306145"/>
    </source>
</evidence>
<comment type="caution">
    <text evidence="4">The sequence shown here is derived from an EMBL/GenBank/DDBJ whole genome shotgun (WGS) entry which is preliminary data.</text>
</comment>
<gene>
    <name evidence="4" type="ORF">FHG89_19710</name>
</gene>
<evidence type="ECO:0000256" key="2">
    <source>
        <dbReference type="SAM" id="MobiDB-lite"/>
    </source>
</evidence>
<accession>A0A5C4QRC6</accession>
<dbReference type="Gene3D" id="3.10.580.10">
    <property type="entry name" value="CBS-domain"/>
    <property type="match status" value="1"/>
</dbReference>
<dbReference type="RefSeq" id="WP_139585863.1">
    <property type="nucleotide sequence ID" value="NZ_VDFY01000179.1"/>
</dbReference>
<evidence type="ECO:0000259" key="3">
    <source>
        <dbReference type="PROSITE" id="PS51371"/>
    </source>
</evidence>
<dbReference type="EMBL" id="VDFY01000179">
    <property type="protein sequence ID" value="TNH26940.1"/>
    <property type="molecule type" value="Genomic_DNA"/>
</dbReference>
<reference evidence="4 5" key="1">
    <citation type="submission" date="2019-06" db="EMBL/GenBank/DDBJ databases">
        <title>Micromonospora ordensis sp. nov., isolated from deep marine sediment.</title>
        <authorList>
            <person name="Veyisoglu A."/>
            <person name="Carro L."/>
            <person name="Klenk H.-P."/>
            <person name="Sahin N."/>
        </authorList>
    </citation>
    <scope>NUCLEOTIDE SEQUENCE [LARGE SCALE GENOMIC DNA]</scope>
    <source>
        <strain evidence="4 5">S2509</strain>
    </source>
</reference>
<evidence type="ECO:0000256" key="1">
    <source>
        <dbReference type="PROSITE-ProRule" id="PRU00703"/>
    </source>
</evidence>
<keyword evidence="1" id="KW-0129">CBS domain</keyword>
<protein>
    <recommendedName>
        <fullName evidence="3">CBS domain-containing protein</fullName>
    </recommendedName>
</protein>